<keyword evidence="7" id="KW-1185">Reference proteome</keyword>
<dbReference type="PANTHER" id="PTHR30055:SF148">
    <property type="entry name" value="TETR-FAMILY TRANSCRIPTIONAL REGULATOR"/>
    <property type="match status" value="1"/>
</dbReference>
<organism evidence="6 7">
    <name type="scientific">Arthrobacter livingstonensis</name>
    <dbReference type="NCBI Taxonomy" id="670078"/>
    <lineage>
        <taxon>Bacteria</taxon>
        <taxon>Bacillati</taxon>
        <taxon>Actinomycetota</taxon>
        <taxon>Actinomycetes</taxon>
        <taxon>Micrococcales</taxon>
        <taxon>Micrococcaceae</taxon>
        <taxon>Arthrobacter</taxon>
    </lineage>
</organism>
<evidence type="ECO:0000313" key="7">
    <source>
        <dbReference type="Proteomes" id="UP000247832"/>
    </source>
</evidence>
<gene>
    <name evidence="6" type="ORF">CVV68_12365</name>
</gene>
<dbReference type="SUPFAM" id="SSF46689">
    <property type="entry name" value="Homeodomain-like"/>
    <property type="match status" value="1"/>
</dbReference>
<feature type="domain" description="HTH tetR-type" evidence="5">
    <location>
        <begin position="15"/>
        <end position="75"/>
    </location>
</feature>
<dbReference type="InterPro" id="IPR001647">
    <property type="entry name" value="HTH_TetR"/>
</dbReference>
<keyword evidence="2 4" id="KW-0238">DNA-binding</keyword>
<protein>
    <submittedName>
        <fullName evidence="6">TetR family transcriptional regulator</fullName>
    </submittedName>
</protein>
<reference evidence="6 7" key="1">
    <citation type="submission" date="2018-05" db="EMBL/GenBank/DDBJ databases">
        <title>Genetic diversity of glacier-inhabiting Cryobacterium bacteria in China and description of Cryobacterium mengkeensis sp. nov. and Arthrobacter glacialis sp. nov.</title>
        <authorList>
            <person name="Liu Q."/>
            <person name="Xin Y.-H."/>
        </authorList>
    </citation>
    <scope>NUCLEOTIDE SEQUENCE [LARGE SCALE GENOMIC DNA]</scope>
    <source>
        <strain evidence="6 7">LI2</strain>
    </source>
</reference>
<keyword evidence="1" id="KW-0805">Transcription regulation</keyword>
<dbReference type="Pfam" id="PF16859">
    <property type="entry name" value="TetR_C_11"/>
    <property type="match status" value="1"/>
</dbReference>
<dbReference type="SUPFAM" id="SSF48498">
    <property type="entry name" value="Tetracyclin repressor-like, C-terminal domain"/>
    <property type="match status" value="1"/>
</dbReference>
<dbReference type="GO" id="GO:0003700">
    <property type="term" value="F:DNA-binding transcription factor activity"/>
    <property type="evidence" value="ECO:0007669"/>
    <property type="project" value="TreeGrafter"/>
</dbReference>
<feature type="DNA-binding region" description="H-T-H motif" evidence="4">
    <location>
        <begin position="38"/>
        <end position="57"/>
    </location>
</feature>
<evidence type="ECO:0000256" key="2">
    <source>
        <dbReference type="ARBA" id="ARBA00023125"/>
    </source>
</evidence>
<dbReference type="InterPro" id="IPR011075">
    <property type="entry name" value="TetR_C"/>
</dbReference>
<dbReference type="AlphaFoldDB" id="A0A2V5LAT9"/>
<dbReference type="Gene3D" id="1.10.10.60">
    <property type="entry name" value="Homeodomain-like"/>
    <property type="match status" value="1"/>
</dbReference>
<evidence type="ECO:0000256" key="3">
    <source>
        <dbReference type="ARBA" id="ARBA00023163"/>
    </source>
</evidence>
<evidence type="ECO:0000259" key="5">
    <source>
        <dbReference type="PROSITE" id="PS50977"/>
    </source>
</evidence>
<evidence type="ECO:0000313" key="6">
    <source>
        <dbReference type="EMBL" id="PYI66883.1"/>
    </source>
</evidence>
<dbReference type="Pfam" id="PF00440">
    <property type="entry name" value="TetR_N"/>
    <property type="match status" value="1"/>
</dbReference>
<dbReference type="GO" id="GO:0000976">
    <property type="term" value="F:transcription cis-regulatory region binding"/>
    <property type="evidence" value="ECO:0007669"/>
    <property type="project" value="TreeGrafter"/>
</dbReference>
<sequence length="198" mass="22186">MDPRELPEPRRRRGKVLEDALLGAAWDQLVEGGYASFTIDAVAERAGTSRPVLYRRWPSREELVVAAIRHRDAQEVRVAPDTGCLRGDVLELMNAANETRMAFMALFSVQMGGYYSETGTTPADLRRQLLGSRPLAIDAVYRRAVDRGEVDPARLTPRIAALPFDLLRQEVLMTLRAVPEEAILSIVDEVFLPLVLMR</sequence>
<dbReference type="PANTHER" id="PTHR30055">
    <property type="entry name" value="HTH-TYPE TRANSCRIPTIONAL REGULATOR RUTR"/>
    <property type="match status" value="1"/>
</dbReference>
<dbReference type="RefSeq" id="WP_110501314.1">
    <property type="nucleotide sequence ID" value="NZ_QJVD01000012.1"/>
</dbReference>
<dbReference type="InterPro" id="IPR050109">
    <property type="entry name" value="HTH-type_TetR-like_transc_reg"/>
</dbReference>
<dbReference type="PROSITE" id="PS50977">
    <property type="entry name" value="HTH_TETR_2"/>
    <property type="match status" value="1"/>
</dbReference>
<dbReference type="Proteomes" id="UP000247832">
    <property type="component" value="Unassembled WGS sequence"/>
</dbReference>
<accession>A0A2V5LAT9</accession>
<evidence type="ECO:0000256" key="4">
    <source>
        <dbReference type="PROSITE-ProRule" id="PRU00335"/>
    </source>
</evidence>
<keyword evidence="3" id="KW-0804">Transcription</keyword>
<dbReference type="EMBL" id="QJVD01000012">
    <property type="protein sequence ID" value="PYI66883.1"/>
    <property type="molecule type" value="Genomic_DNA"/>
</dbReference>
<dbReference type="InterPro" id="IPR036271">
    <property type="entry name" value="Tet_transcr_reg_TetR-rel_C_sf"/>
</dbReference>
<dbReference type="Gene3D" id="1.10.357.10">
    <property type="entry name" value="Tetracycline Repressor, domain 2"/>
    <property type="match status" value="1"/>
</dbReference>
<dbReference type="PRINTS" id="PR00455">
    <property type="entry name" value="HTHTETR"/>
</dbReference>
<evidence type="ECO:0000256" key="1">
    <source>
        <dbReference type="ARBA" id="ARBA00023015"/>
    </source>
</evidence>
<comment type="caution">
    <text evidence="6">The sequence shown here is derived from an EMBL/GenBank/DDBJ whole genome shotgun (WGS) entry which is preliminary data.</text>
</comment>
<dbReference type="InterPro" id="IPR009057">
    <property type="entry name" value="Homeodomain-like_sf"/>
</dbReference>
<dbReference type="OrthoDB" id="9796019at2"/>
<proteinExistence type="predicted"/>
<name>A0A2V5LAT9_9MICC</name>